<dbReference type="InterPro" id="IPR001077">
    <property type="entry name" value="COMT_C"/>
</dbReference>
<feature type="compositionally biased region" description="Low complexity" evidence="4">
    <location>
        <begin position="454"/>
        <end position="466"/>
    </location>
</feature>
<evidence type="ECO:0000256" key="3">
    <source>
        <dbReference type="ARBA" id="ARBA00022691"/>
    </source>
</evidence>
<evidence type="ECO:0000256" key="4">
    <source>
        <dbReference type="SAM" id="MobiDB-lite"/>
    </source>
</evidence>
<feature type="domain" description="O-methyltransferase C-terminal" evidence="5">
    <location>
        <begin position="199"/>
        <end position="363"/>
    </location>
</feature>
<dbReference type="SUPFAM" id="SSF53335">
    <property type="entry name" value="S-adenosyl-L-methionine-dependent methyltransferases"/>
    <property type="match status" value="1"/>
</dbReference>
<evidence type="ECO:0000259" key="5">
    <source>
        <dbReference type="Pfam" id="PF00891"/>
    </source>
</evidence>
<dbReference type="EMBL" id="WNWQ01001259">
    <property type="protein sequence ID" value="KAE9961878.1"/>
    <property type="molecule type" value="Genomic_DNA"/>
</dbReference>
<feature type="region of interest" description="Disordered" evidence="4">
    <location>
        <begin position="408"/>
        <end position="427"/>
    </location>
</feature>
<keyword evidence="1" id="KW-0489">Methyltransferase</keyword>
<dbReference type="PROSITE" id="PS51683">
    <property type="entry name" value="SAM_OMT_II"/>
    <property type="match status" value="1"/>
</dbReference>
<evidence type="ECO:0000313" key="7">
    <source>
        <dbReference type="Proteomes" id="UP000433883"/>
    </source>
</evidence>
<organism evidence="6 7">
    <name type="scientific">Venturia inaequalis</name>
    <name type="common">Apple scab fungus</name>
    <dbReference type="NCBI Taxonomy" id="5025"/>
    <lineage>
        <taxon>Eukaryota</taxon>
        <taxon>Fungi</taxon>
        <taxon>Dikarya</taxon>
        <taxon>Ascomycota</taxon>
        <taxon>Pezizomycotina</taxon>
        <taxon>Dothideomycetes</taxon>
        <taxon>Pleosporomycetidae</taxon>
        <taxon>Venturiales</taxon>
        <taxon>Venturiaceae</taxon>
        <taxon>Venturia</taxon>
    </lineage>
</organism>
<dbReference type="Pfam" id="PF00891">
    <property type="entry name" value="Methyltransf_2"/>
    <property type="match status" value="1"/>
</dbReference>
<evidence type="ECO:0000256" key="2">
    <source>
        <dbReference type="ARBA" id="ARBA00022679"/>
    </source>
</evidence>
<dbReference type="AlphaFoldDB" id="A0A8H3U2R6"/>
<sequence>MPIPTGASSRLSELTAIISTNTKTIEQYLANNDLPPLSFDVDAAKDFPVPSTNDEIQKARRAVVNATQELHDLMVGPREHLRWMAWSYNDNLSLLAVYQFRLAHIVPLHGDISYTDIAKAAGADEMDLRRLIRHAMTNRIFKEPRDGYVSHTASSRVLLDDGQMNDWVGLCTAEFFQAASLTINAMRLYPGSQEPKHTGYSLAHGQDTSMFMILGSDPDRAIRFGSAMASLTGGEGYEVSHIVDNYPWADLGKATVVDVGGSIGFVCVALAKKFPELSFVVQDLPNTIADAPASLPVEFKDRIEFQAHDFYTPQPVKDADVYFFRWICHNQSDKYGVIMLRALVPALKKGARIIINDNCLPKPNTADPWDEKITRVHITCLLSYSYHCLVISLPLTLTIEGPSSTANLSPYTSLATSPSTLDTETEEPAKTMIAGPEAPQKEQIHTPGSEVLHTSTSTSKPPSTFTMTCEAQQVVQSVSETLNHLLSSRTSLSKSPPVQTTSSEAGQFFPFLKLPRELRDKIYRSILVWSRPLKSMHPPKKKKKKEVEVEAQEAKDKKTSIEDEEKNVERQTQIFEAEFGSATKEGILWVNKQICDEAQDAFFKENKFFYDEDVIRDDPNPNGQRRIDRPMHKFEYRVNFPETYKQARTIHATFSLSTNTLISEFVQLLLENPNLRTLSVHFANLNIPMMKEARREVRKLLRLKAVENISLTMSIDSDYRWLDVNGTRRERALMDLLDQIEKRVLAKRLD</sequence>
<feature type="region of interest" description="Disordered" evidence="4">
    <location>
        <begin position="535"/>
        <end position="567"/>
    </location>
</feature>
<comment type="caution">
    <text evidence="6">The sequence shown here is derived from an EMBL/GenBank/DDBJ whole genome shotgun (WGS) entry which is preliminary data.</text>
</comment>
<feature type="region of interest" description="Disordered" evidence="4">
    <location>
        <begin position="434"/>
        <end position="466"/>
    </location>
</feature>
<dbReference type="GO" id="GO:0032259">
    <property type="term" value="P:methylation"/>
    <property type="evidence" value="ECO:0007669"/>
    <property type="project" value="UniProtKB-KW"/>
</dbReference>
<reference evidence="6 7" key="1">
    <citation type="submission" date="2019-11" db="EMBL/GenBank/DDBJ databases">
        <title>Venturia inaequalis Genome Resource.</title>
        <authorList>
            <person name="Lichtner F.J."/>
        </authorList>
    </citation>
    <scope>NUCLEOTIDE SEQUENCE [LARGE SCALE GENOMIC DNA]</scope>
    <source>
        <strain evidence="6">Bline_iso_100314</strain>
    </source>
</reference>
<evidence type="ECO:0000313" key="6">
    <source>
        <dbReference type="EMBL" id="KAE9961878.1"/>
    </source>
</evidence>
<accession>A0A8H3U2R6</accession>
<dbReference type="PANTHER" id="PTHR43712">
    <property type="entry name" value="PUTATIVE (AFU_ORTHOLOGUE AFUA_4G14580)-RELATED"/>
    <property type="match status" value="1"/>
</dbReference>
<evidence type="ECO:0000256" key="1">
    <source>
        <dbReference type="ARBA" id="ARBA00022603"/>
    </source>
</evidence>
<feature type="compositionally biased region" description="Polar residues" evidence="4">
    <location>
        <begin position="408"/>
        <end position="422"/>
    </location>
</feature>
<proteinExistence type="predicted"/>
<dbReference type="GO" id="GO:0008171">
    <property type="term" value="F:O-methyltransferase activity"/>
    <property type="evidence" value="ECO:0007669"/>
    <property type="project" value="InterPro"/>
</dbReference>
<dbReference type="Gene3D" id="1.10.10.10">
    <property type="entry name" value="Winged helix-like DNA-binding domain superfamily/Winged helix DNA-binding domain"/>
    <property type="match status" value="1"/>
</dbReference>
<name>A0A8H3U2R6_VENIN</name>
<dbReference type="Gene3D" id="3.40.50.150">
    <property type="entry name" value="Vaccinia Virus protein VP39"/>
    <property type="match status" value="1"/>
</dbReference>
<gene>
    <name evidence="6" type="ORF">BLS_001196</name>
</gene>
<dbReference type="InterPro" id="IPR036390">
    <property type="entry name" value="WH_DNA-bd_sf"/>
</dbReference>
<dbReference type="InterPro" id="IPR036388">
    <property type="entry name" value="WH-like_DNA-bd_sf"/>
</dbReference>
<feature type="compositionally biased region" description="Basic and acidic residues" evidence="4">
    <location>
        <begin position="545"/>
        <end position="561"/>
    </location>
</feature>
<dbReference type="InterPro" id="IPR029063">
    <property type="entry name" value="SAM-dependent_MTases_sf"/>
</dbReference>
<dbReference type="PANTHER" id="PTHR43712:SF5">
    <property type="entry name" value="O-METHYLTRANSFERASE ASQN-RELATED"/>
    <property type="match status" value="1"/>
</dbReference>
<protein>
    <recommendedName>
        <fullName evidence="5">O-methyltransferase C-terminal domain-containing protein</fullName>
    </recommendedName>
</protein>
<dbReference type="Proteomes" id="UP000433883">
    <property type="component" value="Unassembled WGS sequence"/>
</dbReference>
<dbReference type="InterPro" id="IPR016461">
    <property type="entry name" value="COMT-like"/>
</dbReference>
<dbReference type="SUPFAM" id="SSF46785">
    <property type="entry name" value="Winged helix' DNA-binding domain"/>
    <property type="match status" value="1"/>
</dbReference>
<keyword evidence="2" id="KW-0808">Transferase</keyword>
<keyword evidence="3" id="KW-0949">S-adenosyl-L-methionine</keyword>